<dbReference type="AlphaFoldDB" id="A0A916LIP7"/>
<dbReference type="Proteomes" id="UP000039021">
    <property type="component" value="Unassembled WGS sequence"/>
</dbReference>
<evidence type="ECO:0000313" key="1">
    <source>
        <dbReference type="EMBL" id="CPC52070.1"/>
    </source>
</evidence>
<evidence type="ECO:0000313" key="2">
    <source>
        <dbReference type="Proteomes" id="UP000039021"/>
    </source>
</evidence>
<comment type="caution">
    <text evidence="1">The sequence shown here is derived from an EMBL/GenBank/DDBJ whole genome shotgun (WGS) entry which is preliminary data.</text>
</comment>
<gene>
    <name evidence="1" type="ORF">ERS007739_05713</name>
</gene>
<dbReference type="EMBL" id="CSBK01005264">
    <property type="protein sequence ID" value="CPC52070.1"/>
    <property type="molecule type" value="Genomic_DNA"/>
</dbReference>
<sequence length="40" mass="4216">MSSLHHRQLPGGSSIVCHVCGMSWPDPKPGTVALGSPFQL</sequence>
<protein>
    <submittedName>
        <fullName evidence="1">Uncharacterized protein</fullName>
    </submittedName>
</protein>
<reference evidence="2" key="1">
    <citation type="submission" date="2015-03" db="EMBL/GenBank/DDBJ databases">
        <authorList>
            <consortium name="Pathogen Informatics"/>
        </authorList>
    </citation>
    <scope>NUCLEOTIDE SEQUENCE [LARGE SCALE GENOMIC DNA]</scope>
    <source>
        <strain evidence="2">N09902308</strain>
    </source>
</reference>
<name>A0A916LIP7_MYCTX</name>
<organism evidence="1 2">
    <name type="scientific">Mycobacterium tuberculosis</name>
    <dbReference type="NCBI Taxonomy" id="1773"/>
    <lineage>
        <taxon>Bacteria</taxon>
        <taxon>Bacillati</taxon>
        <taxon>Actinomycetota</taxon>
        <taxon>Actinomycetes</taxon>
        <taxon>Mycobacteriales</taxon>
        <taxon>Mycobacteriaceae</taxon>
        <taxon>Mycobacterium</taxon>
        <taxon>Mycobacterium tuberculosis complex</taxon>
    </lineage>
</organism>
<accession>A0A916LIP7</accession>
<proteinExistence type="predicted"/>